<protein>
    <submittedName>
        <fullName evidence="1">Uncharacterized protein</fullName>
    </submittedName>
</protein>
<reference evidence="1 2" key="1">
    <citation type="submission" date="2018-04" db="EMBL/GenBank/DDBJ databases">
        <title>Genomic Encyclopedia of Archaeal and Bacterial Type Strains, Phase II (KMG-II): from individual species to whole genera.</title>
        <authorList>
            <person name="Goeker M."/>
        </authorList>
    </citation>
    <scope>NUCLEOTIDE SEQUENCE [LARGE SCALE GENOMIC DNA]</scope>
    <source>
        <strain evidence="1 2">DSM 45787</strain>
    </source>
</reference>
<dbReference type="RefSeq" id="WP_108023379.1">
    <property type="nucleotide sequence ID" value="NZ_QBKR01000011.1"/>
</dbReference>
<name>A0A2T6BUF2_9BACL</name>
<proteinExistence type="predicted"/>
<keyword evidence="2" id="KW-1185">Reference proteome</keyword>
<dbReference type="AlphaFoldDB" id="A0A2T6BUF2"/>
<dbReference type="EMBL" id="QBKR01000011">
    <property type="protein sequence ID" value="PTX59597.1"/>
    <property type="molecule type" value="Genomic_DNA"/>
</dbReference>
<evidence type="ECO:0000313" key="1">
    <source>
        <dbReference type="EMBL" id="PTX59597.1"/>
    </source>
</evidence>
<evidence type="ECO:0000313" key="2">
    <source>
        <dbReference type="Proteomes" id="UP000244240"/>
    </source>
</evidence>
<organism evidence="1 2">
    <name type="scientific">Melghirimyces profundicolus</name>
    <dbReference type="NCBI Taxonomy" id="1242148"/>
    <lineage>
        <taxon>Bacteria</taxon>
        <taxon>Bacillati</taxon>
        <taxon>Bacillota</taxon>
        <taxon>Bacilli</taxon>
        <taxon>Bacillales</taxon>
        <taxon>Thermoactinomycetaceae</taxon>
        <taxon>Melghirimyces</taxon>
    </lineage>
</organism>
<gene>
    <name evidence="1" type="ORF">C8P63_11128</name>
</gene>
<accession>A0A2T6BUF2</accession>
<comment type="caution">
    <text evidence="1">The sequence shown here is derived from an EMBL/GenBank/DDBJ whole genome shotgun (WGS) entry which is preliminary data.</text>
</comment>
<sequence length="80" mass="9675">MDFDQDEYKSLFMALQAREEMIIETMKQMFESISQETQVPRVEKMLNEIYDGWQALQQNRQLQKKIQQTLHQPKNVKVLK</sequence>
<dbReference type="Proteomes" id="UP000244240">
    <property type="component" value="Unassembled WGS sequence"/>
</dbReference>